<evidence type="ECO:0000259" key="3">
    <source>
        <dbReference type="Pfam" id="PF26580"/>
    </source>
</evidence>
<reference evidence="4" key="2">
    <citation type="submission" date="2020-02" db="EMBL/GenBank/DDBJ databases">
        <authorList>
            <person name="Matsumoto Y."/>
            <person name="Motooka D."/>
            <person name="Nakamura S."/>
        </authorList>
    </citation>
    <scope>NUCLEOTIDE SEQUENCE</scope>
    <source>
        <strain evidence="4">JCM 13671</strain>
    </source>
</reference>
<gene>
    <name evidence="4" type="primary">mtb12</name>
    <name evidence="4" type="ORF">MCNF_18750</name>
</gene>
<dbReference type="InterPro" id="IPR058644">
    <property type="entry name" value="Mtb12-like_C"/>
</dbReference>
<reference evidence="4" key="1">
    <citation type="journal article" date="2019" name="Emerg. Microbes Infect.">
        <title>Comprehensive subspecies identification of 175 nontuberculous mycobacteria species based on 7547 genomic profiles.</title>
        <authorList>
            <person name="Matsumoto Y."/>
            <person name="Kinjo T."/>
            <person name="Motooka D."/>
            <person name="Nabeya D."/>
            <person name="Jung N."/>
            <person name="Uechi K."/>
            <person name="Horii T."/>
            <person name="Iida T."/>
            <person name="Fujita J."/>
            <person name="Nakamura S."/>
        </authorList>
    </citation>
    <scope>NUCLEOTIDE SEQUENCE [LARGE SCALE GENOMIC DNA]</scope>
    <source>
        <strain evidence="4">JCM 13671</strain>
    </source>
</reference>
<dbReference type="RefSeq" id="WP_085155491.1">
    <property type="nucleotide sequence ID" value="NZ_AP022612.1"/>
</dbReference>
<dbReference type="AlphaFoldDB" id="A0A7I7XVE1"/>
<organism evidence="4 5">
    <name type="scientific">Mycolicibacterium confluentis</name>
    <dbReference type="NCBI Taxonomy" id="28047"/>
    <lineage>
        <taxon>Bacteria</taxon>
        <taxon>Bacillati</taxon>
        <taxon>Actinomycetota</taxon>
        <taxon>Actinomycetes</taxon>
        <taxon>Mycobacteriales</taxon>
        <taxon>Mycobacteriaceae</taxon>
        <taxon>Mycolicibacterium</taxon>
    </lineage>
</organism>
<evidence type="ECO:0000313" key="4">
    <source>
        <dbReference type="EMBL" id="BBZ33270.1"/>
    </source>
</evidence>
<evidence type="ECO:0000256" key="1">
    <source>
        <dbReference type="ARBA" id="ARBA00022729"/>
    </source>
</evidence>
<comment type="similarity">
    <text evidence="2">Belongs to the MTB12 family.</text>
</comment>
<keyword evidence="5" id="KW-1185">Reference proteome</keyword>
<dbReference type="Proteomes" id="UP000466931">
    <property type="component" value="Chromosome"/>
</dbReference>
<keyword evidence="1" id="KW-0732">Signal</keyword>
<feature type="domain" description="Low molecular weight antigen MTB12-like C-terminal" evidence="3">
    <location>
        <begin position="53"/>
        <end position="162"/>
    </location>
</feature>
<dbReference type="OrthoDB" id="4640894at2"/>
<accession>A0A7I7XVE1</accession>
<proteinExistence type="inferred from homology"/>
<protein>
    <submittedName>
        <fullName evidence="4">Low molecular weight antigen MTB12</fullName>
    </submittedName>
</protein>
<evidence type="ECO:0000256" key="2">
    <source>
        <dbReference type="ARBA" id="ARBA00093774"/>
    </source>
</evidence>
<dbReference type="Pfam" id="PF26580">
    <property type="entry name" value="Mtb12_C"/>
    <property type="match status" value="1"/>
</dbReference>
<dbReference type="EMBL" id="AP022612">
    <property type="protein sequence ID" value="BBZ33270.1"/>
    <property type="molecule type" value="Genomic_DNA"/>
</dbReference>
<evidence type="ECO:0000313" key="5">
    <source>
        <dbReference type="Proteomes" id="UP000466931"/>
    </source>
</evidence>
<sequence>MKFLATGVAAIAGAAVIAGAAAAGVTSIAAAPAQPQAQLAVFGTPMPLNPVADVPTAEDLYGVLNGLANPGVPFASKSYLVENGIGIFEGKTADRLMKNAVAKGLLPLNFSVADIAPNGPGVASANVTASGPGMAPTTQTITFVNQGGWKLSRGSASQVLSLFSS</sequence>
<name>A0A7I7XVE1_9MYCO</name>